<evidence type="ECO:0000313" key="2">
    <source>
        <dbReference type="Proteomes" id="UP000813461"/>
    </source>
</evidence>
<proteinExistence type="predicted"/>
<accession>A0A8K0RBT2</accession>
<reference evidence="1" key="1">
    <citation type="journal article" date="2021" name="Nat. Commun.">
        <title>Genetic determinants of endophytism in the Arabidopsis root mycobiome.</title>
        <authorList>
            <person name="Mesny F."/>
            <person name="Miyauchi S."/>
            <person name="Thiergart T."/>
            <person name="Pickel B."/>
            <person name="Atanasova L."/>
            <person name="Karlsson M."/>
            <person name="Huettel B."/>
            <person name="Barry K.W."/>
            <person name="Haridas S."/>
            <person name="Chen C."/>
            <person name="Bauer D."/>
            <person name="Andreopoulos W."/>
            <person name="Pangilinan J."/>
            <person name="LaButti K."/>
            <person name="Riley R."/>
            <person name="Lipzen A."/>
            <person name="Clum A."/>
            <person name="Drula E."/>
            <person name="Henrissat B."/>
            <person name="Kohler A."/>
            <person name="Grigoriev I.V."/>
            <person name="Martin F.M."/>
            <person name="Hacquard S."/>
        </authorList>
    </citation>
    <scope>NUCLEOTIDE SEQUENCE</scope>
    <source>
        <strain evidence="1">MPI-SDFR-AT-0120</strain>
    </source>
</reference>
<organism evidence="1 2">
    <name type="scientific">Paraphoma chrysanthemicola</name>
    <dbReference type="NCBI Taxonomy" id="798071"/>
    <lineage>
        <taxon>Eukaryota</taxon>
        <taxon>Fungi</taxon>
        <taxon>Dikarya</taxon>
        <taxon>Ascomycota</taxon>
        <taxon>Pezizomycotina</taxon>
        <taxon>Dothideomycetes</taxon>
        <taxon>Pleosporomycetidae</taxon>
        <taxon>Pleosporales</taxon>
        <taxon>Pleosporineae</taxon>
        <taxon>Phaeosphaeriaceae</taxon>
        <taxon>Paraphoma</taxon>
    </lineage>
</organism>
<protein>
    <submittedName>
        <fullName evidence="1">Uncharacterized protein</fullName>
    </submittedName>
</protein>
<name>A0A8K0RBT2_9PLEO</name>
<evidence type="ECO:0000313" key="1">
    <source>
        <dbReference type="EMBL" id="KAH7090519.1"/>
    </source>
</evidence>
<dbReference type="Proteomes" id="UP000813461">
    <property type="component" value="Unassembled WGS sequence"/>
</dbReference>
<dbReference type="OrthoDB" id="3766157at2759"/>
<sequence>MTRRSSEKRTEEPQCTPGTYRCRQPFLYGHLEVCNPESVWVISSLCCGPYTCEDPVGDTPAHCLCSPSQLGAETDLSSRSLEALDAANLEVRQETPPPNKLVRGPCIPGTYRCHSLNRLIFVCDEDGFWVFLADCLVENGCKTGDNGVPYCDPRMKVGQPTAEKSSTLLTMARDAMSTSTA</sequence>
<keyword evidence="2" id="KW-1185">Reference proteome</keyword>
<gene>
    <name evidence="1" type="ORF">FB567DRAFT_520042</name>
</gene>
<comment type="caution">
    <text evidence="1">The sequence shown here is derived from an EMBL/GenBank/DDBJ whole genome shotgun (WGS) entry which is preliminary data.</text>
</comment>
<dbReference type="EMBL" id="JAGMVJ010000005">
    <property type="protein sequence ID" value="KAH7090519.1"/>
    <property type="molecule type" value="Genomic_DNA"/>
</dbReference>
<dbReference type="AlphaFoldDB" id="A0A8K0RBT2"/>